<dbReference type="InterPro" id="IPR032710">
    <property type="entry name" value="NTF2-like_dom_sf"/>
</dbReference>
<dbReference type="RefSeq" id="WP_163789980.1">
    <property type="nucleotide sequence ID" value="NZ_AP022587.1"/>
</dbReference>
<organism evidence="2 3">
    <name type="scientific">Mycobacterium stomatepiae</name>
    <dbReference type="NCBI Taxonomy" id="470076"/>
    <lineage>
        <taxon>Bacteria</taxon>
        <taxon>Bacillati</taxon>
        <taxon>Actinomycetota</taxon>
        <taxon>Actinomycetes</taxon>
        <taxon>Mycobacteriales</taxon>
        <taxon>Mycobacteriaceae</taxon>
        <taxon>Mycobacterium</taxon>
        <taxon>Mycobacterium simiae complex</taxon>
    </lineage>
</organism>
<protein>
    <recommendedName>
        <fullName evidence="1">SnoaL-like domain-containing protein</fullName>
    </recommendedName>
</protein>
<evidence type="ECO:0000313" key="3">
    <source>
        <dbReference type="Proteomes" id="UP000467130"/>
    </source>
</evidence>
<evidence type="ECO:0000259" key="1">
    <source>
        <dbReference type="Pfam" id="PF13577"/>
    </source>
</evidence>
<gene>
    <name evidence="2" type="ORF">MSTO_21740</name>
</gene>
<keyword evidence="3" id="KW-1185">Reference proteome</keyword>
<accession>A0A7I7Q6Q9</accession>
<dbReference type="KEGG" id="msto:MSTO_21740"/>
<reference evidence="2 3" key="1">
    <citation type="journal article" date="2019" name="Emerg. Microbes Infect.">
        <title>Comprehensive subspecies identification of 175 nontuberculous mycobacteria species based on 7547 genomic profiles.</title>
        <authorList>
            <person name="Matsumoto Y."/>
            <person name="Kinjo T."/>
            <person name="Motooka D."/>
            <person name="Nabeya D."/>
            <person name="Jung N."/>
            <person name="Uechi K."/>
            <person name="Horii T."/>
            <person name="Iida T."/>
            <person name="Fujita J."/>
            <person name="Nakamura S."/>
        </authorList>
    </citation>
    <scope>NUCLEOTIDE SEQUENCE [LARGE SCALE GENOMIC DNA]</scope>
    <source>
        <strain evidence="2 3">JCM 17783</strain>
    </source>
</reference>
<dbReference type="InterPro" id="IPR037401">
    <property type="entry name" value="SnoaL-like"/>
</dbReference>
<dbReference type="Pfam" id="PF13577">
    <property type="entry name" value="SnoaL_4"/>
    <property type="match status" value="1"/>
</dbReference>
<proteinExistence type="predicted"/>
<evidence type="ECO:0000313" key="2">
    <source>
        <dbReference type="EMBL" id="BBY21969.1"/>
    </source>
</evidence>
<feature type="domain" description="SnoaL-like" evidence="1">
    <location>
        <begin position="8"/>
        <end position="126"/>
    </location>
</feature>
<sequence length="174" mass="19771">MTENRIAELLSREEIRALPPRYAAAIETRDVEAMADLFSPNARFGEYGQGPDALRTLMRDSLGDSILAVILVTNHLIDLQDEGHATGQVWAHCYAQTGAAGFVDQLIRYEDRYERVGGRWLFAHRRHRLWYGVAHDRSPLTQRAADWPRSQVGVGDIPLADPKFAEWWRGQADE</sequence>
<dbReference type="EMBL" id="AP022587">
    <property type="protein sequence ID" value="BBY21969.1"/>
    <property type="molecule type" value="Genomic_DNA"/>
</dbReference>
<dbReference type="AlphaFoldDB" id="A0A7I7Q6Q9"/>
<dbReference type="Gene3D" id="3.10.450.50">
    <property type="match status" value="1"/>
</dbReference>
<dbReference type="Proteomes" id="UP000467130">
    <property type="component" value="Chromosome"/>
</dbReference>
<dbReference type="SUPFAM" id="SSF54427">
    <property type="entry name" value="NTF2-like"/>
    <property type="match status" value="1"/>
</dbReference>
<name>A0A7I7Q6Q9_9MYCO</name>